<dbReference type="Proteomes" id="UP000001072">
    <property type="component" value="Unassembled WGS sequence"/>
</dbReference>
<dbReference type="EMBL" id="GL883096">
    <property type="protein sequence ID" value="EGG09952.1"/>
    <property type="molecule type" value="Genomic_DNA"/>
</dbReference>
<dbReference type="AlphaFoldDB" id="F4RCK1"/>
<organism evidence="2">
    <name type="scientific">Melampsora larici-populina (strain 98AG31 / pathotype 3-4-7)</name>
    <name type="common">Poplar leaf rust fungus</name>
    <dbReference type="NCBI Taxonomy" id="747676"/>
    <lineage>
        <taxon>Eukaryota</taxon>
        <taxon>Fungi</taxon>
        <taxon>Dikarya</taxon>
        <taxon>Basidiomycota</taxon>
        <taxon>Pucciniomycotina</taxon>
        <taxon>Pucciniomycetes</taxon>
        <taxon>Pucciniales</taxon>
        <taxon>Melampsoraceae</taxon>
        <taxon>Melampsora</taxon>
    </lineage>
</organism>
<evidence type="ECO:0000313" key="2">
    <source>
        <dbReference type="Proteomes" id="UP000001072"/>
    </source>
</evidence>
<protein>
    <submittedName>
        <fullName evidence="1">Uncharacterized protein</fullName>
    </submittedName>
</protein>
<name>F4RCK1_MELLP</name>
<evidence type="ECO:0000313" key="1">
    <source>
        <dbReference type="EMBL" id="EGG09952.1"/>
    </source>
</evidence>
<dbReference type="GeneID" id="18931735"/>
<accession>F4RCK1</accession>
<gene>
    <name evidence="1" type="ORF">MELLADRAFT_71131</name>
</gene>
<sequence length="113" mass="13435">MNVLTNFKVCLLELRCIGIGLRVLNRVVEFELVRDWKIRIGLVCLVSWIEFKQVYKKKVTEVEIHQIKSVYSLVVKKCLVKEIDDQTDHQKKKPFRLIDEILMIDESLMELFL</sequence>
<dbReference type="RefSeq" id="XP_007407006.1">
    <property type="nucleotide sequence ID" value="XM_007406944.1"/>
</dbReference>
<reference evidence="2" key="1">
    <citation type="journal article" date="2011" name="Proc. Natl. Acad. Sci. U.S.A.">
        <title>Obligate biotrophy features unraveled by the genomic analysis of rust fungi.</title>
        <authorList>
            <person name="Duplessis S."/>
            <person name="Cuomo C.A."/>
            <person name="Lin Y.-C."/>
            <person name="Aerts A."/>
            <person name="Tisserant E."/>
            <person name="Veneault-Fourrey C."/>
            <person name="Joly D.L."/>
            <person name="Hacquard S."/>
            <person name="Amselem J."/>
            <person name="Cantarel B.L."/>
            <person name="Chiu R."/>
            <person name="Coutinho P.M."/>
            <person name="Feau N."/>
            <person name="Field M."/>
            <person name="Frey P."/>
            <person name="Gelhaye E."/>
            <person name="Goldberg J."/>
            <person name="Grabherr M.G."/>
            <person name="Kodira C.D."/>
            <person name="Kohler A."/>
            <person name="Kuees U."/>
            <person name="Lindquist E.A."/>
            <person name="Lucas S.M."/>
            <person name="Mago R."/>
            <person name="Mauceli E."/>
            <person name="Morin E."/>
            <person name="Murat C."/>
            <person name="Pangilinan J.L."/>
            <person name="Park R."/>
            <person name="Pearson M."/>
            <person name="Quesneville H."/>
            <person name="Rouhier N."/>
            <person name="Sakthikumar S."/>
            <person name="Salamov A.A."/>
            <person name="Schmutz J."/>
            <person name="Selles B."/>
            <person name="Shapiro H."/>
            <person name="Tanguay P."/>
            <person name="Tuskan G.A."/>
            <person name="Henrissat B."/>
            <person name="Van de Peer Y."/>
            <person name="Rouze P."/>
            <person name="Ellis J.G."/>
            <person name="Dodds P.N."/>
            <person name="Schein J.E."/>
            <person name="Zhong S."/>
            <person name="Hamelin R.C."/>
            <person name="Grigoriev I.V."/>
            <person name="Szabo L.J."/>
            <person name="Martin F."/>
        </authorList>
    </citation>
    <scope>NUCLEOTIDE SEQUENCE [LARGE SCALE GENOMIC DNA]</scope>
    <source>
        <strain evidence="2">98AG31 / pathotype 3-4-7</strain>
    </source>
</reference>
<dbReference type="InParanoid" id="F4RCK1"/>
<dbReference type="KEGG" id="mlr:MELLADRAFT_71131"/>
<keyword evidence="2" id="KW-1185">Reference proteome</keyword>
<dbReference type="HOGENOM" id="CLU_2134052_0_0_1"/>
<proteinExistence type="predicted"/>
<dbReference type="VEuPathDB" id="FungiDB:MELLADRAFT_71131"/>